<protein>
    <recommendedName>
        <fullName evidence="4">Right handed beta helix domain-containing protein</fullName>
    </recommendedName>
</protein>
<evidence type="ECO:0000313" key="2">
    <source>
        <dbReference type="EMBL" id="MFD0847235.1"/>
    </source>
</evidence>
<comment type="caution">
    <text evidence="2">The sequence shown here is derived from an EMBL/GenBank/DDBJ whole genome shotgun (WGS) entry which is preliminary data.</text>
</comment>
<dbReference type="PROSITE" id="PS51257">
    <property type="entry name" value="PROKAR_LIPOPROTEIN"/>
    <property type="match status" value="1"/>
</dbReference>
<evidence type="ECO:0000256" key="1">
    <source>
        <dbReference type="SAM" id="SignalP"/>
    </source>
</evidence>
<dbReference type="EMBL" id="JBHTIK010000001">
    <property type="protein sequence ID" value="MFD0847235.1"/>
    <property type="molecule type" value="Genomic_DNA"/>
</dbReference>
<dbReference type="InterPro" id="IPR012334">
    <property type="entry name" value="Pectin_lyas_fold"/>
</dbReference>
<name>A0ABW3BYD2_SPHXN</name>
<dbReference type="SUPFAM" id="SSF51126">
    <property type="entry name" value="Pectin lyase-like"/>
    <property type="match status" value="1"/>
</dbReference>
<gene>
    <name evidence="2" type="ORF">ACFQ00_02780</name>
</gene>
<proteinExistence type="predicted"/>
<keyword evidence="1" id="KW-0732">Signal</keyword>
<sequence>MRIMLAAIGLLAGTTCPALGATLVACPAGVAAKGCTFKGDDAIQAAIDKAADGDTILVRAGVYTPRAYRDLPYKEIVVRAFAAVDGKQLAIQGEKGAILDGSTGLPATAIGLRNADVTINGLVITGFRFDIEEDDIYEGHGIFAVDSRARISDVTISRYQKMGLTGRGNTILDVRDLQVLDGHVATWLYEGAYLRLDGAIFRNNDSSAVAAYNDSVAHLTRIAIDRSADDGLYAEDNAAIYIADSLIVGSKPIALNATGKSRIIGRNLALYGNAADASATGVTLEGVIAGDPRVDADYRPLPGSPITGKGIGPAASR</sequence>
<keyword evidence="3" id="KW-1185">Reference proteome</keyword>
<dbReference type="Gene3D" id="2.160.20.10">
    <property type="entry name" value="Single-stranded right-handed beta-helix, Pectin lyase-like"/>
    <property type="match status" value="1"/>
</dbReference>
<dbReference type="Proteomes" id="UP001597124">
    <property type="component" value="Unassembled WGS sequence"/>
</dbReference>
<evidence type="ECO:0008006" key="4">
    <source>
        <dbReference type="Google" id="ProtNLM"/>
    </source>
</evidence>
<feature type="signal peptide" evidence="1">
    <location>
        <begin position="1"/>
        <end position="20"/>
    </location>
</feature>
<dbReference type="RefSeq" id="WP_381485800.1">
    <property type="nucleotide sequence ID" value="NZ_JBHTIK010000001.1"/>
</dbReference>
<accession>A0ABW3BYD2</accession>
<dbReference type="InterPro" id="IPR011050">
    <property type="entry name" value="Pectin_lyase_fold/virulence"/>
</dbReference>
<feature type="chain" id="PRO_5045103724" description="Right handed beta helix domain-containing protein" evidence="1">
    <location>
        <begin position="21"/>
        <end position="317"/>
    </location>
</feature>
<evidence type="ECO:0000313" key="3">
    <source>
        <dbReference type="Proteomes" id="UP001597124"/>
    </source>
</evidence>
<reference evidence="3" key="1">
    <citation type="journal article" date="2019" name="Int. J. Syst. Evol. Microbiol.">
        <title>The Global Catalogue of Microorganisms (GCM) 10K type strain sequencing project: providing services to taxonomists for standard genome sequencing and annotation.</title>
        <authorList>
            <consortium name="The Broad Institute Genomics Platform"/>
            <consortium name="The Broad Institute Genome Sequencing Center for Infectious Disease"/>
            <person name="Wu L."/>
            <person name="Ma J."/>
        </authorList>
    </citation>
    <scope>NUCLEOTIDE SEQUENCE [LARGE SCALE GENOMIC DNA]</scope>
    <source>
        <strain evidence="3">CCUG 52537</strain>
    </source>
</reference>
<organism evidence="2 3">
    <name type="scientific">Sphingosinicella xenopeptidilytica</name>
    <dbReference type="NCBI Taxonomy" id="364098"/>
    <lineage>
        <taxon>Bacteria</taxon>
        <taxon>Pseudomonadati</taxon>
        <taxon>Pseudomonadota</taxon>
        <taxon>Alphaproteobacteria</taxon>
        <taxon>Sphingomonadales</taxon>
        <taxon>Sphingosinicellaceae</taxon>
        <taxon>Sphingosinicella</taxon>
    </lineage>
</organism>